<dbReference type="Pfam" id="PF03706">
    <property type="entry name" value="LPG_synthase_TM"/>
    <property type="match status" value="1"/>
</dbReference>
<reference evidence="7" key="1">
    <citation type="journal article" date="2020" name="mSystems">
        <title>Genome- and Community-Level Interaction Insights into Carbon Utilization and Element Cycling Functions of Hydrothermarchaeota in Hydrothermal Sediment.</title>
        <authorList>
            <person name="Zhou Z."/>
            <person name="Liu Y."/>
            <person name="Xu W."/>
            <person name="Pan J."/>
            <person name="Luo Z.H."/>
            <person name="Li M."/>
        </authorList>
    </citation>
    <scope>NUCLEOTIDE SEQUENCE [LARGE SCALE GENOMIC DNA]</scope>
    <source>
        <strain evidence="7">SpSt-573</strain>
    </source>
</reference>
<evidence type="ECO:0000313" key="7">
    <source>
        <dbReference type="EMBL" id="HGS20296.1"/>
    </source>
</evidence>
<evidence type="ECO:0000256" key="1">
    <source>
        <dbReference type="ARBA" id="ARBA00004651"/>
    </source>
</evidence>
<keyword evidence="5 6" id="KW-0472">Membrane</keyword>
<evidence type="ECO:0000256" key="5">
    <source>
        <dbReference type="ARBA" id="ARBA00023136"/>
    </source>
</evidence>
<dbReference type="PANTHER" id="PTHR40277:SF1">
    <property type="entry name" value="BLL5419 PROTEIN"/>
    <property type="match status" value="1"/>
</dbReference>
<dbReference type="NCBIfam" id="TIGR00374">
    <property type="entry name" value="flippase-like domain"/>
    <property type="match status" value="1"/>
</dbReference>
<proteinExistence type="predicted"/>
<feature type="transmembrane region" description="Helical" evidence="6">
    <location>
        <begin position="142"/>
        <end position="162"/>
    </location>
</feature>
<comment type="subcellular location">
    <subcellularLocation>
        <location evidence="1">Cell membrane</location>
        <topology evidence="1">Multi-pass membrane protein</topology>
    </subcellularLocation>
</comment>
<dbReference type="EMBL" id="DSYK01000014">
    <property type="protein sequence ID" value="HGS20296.1"/>
    <property type="molecule type" value="Genomic_DNA"/>
</dbReference>
<feature type="transmembrane region" description="Helical" evidence="6">
    <location>
        <begin position="20"/>
        <end position="37"/>
    </location>
</feature>
<evidence type="ECO:0000256" key="6">
    <source>
        <dbReference type="SAM" id="Phobius"/>
    </source>
</evidence>
<dbReference type="GO" id="GO:0005886">
    <property type="term" value="C:plasma membrane"/>
    <property type="evidence" value="ECO:0007669"/>
    <property type="project" value="UniProtKB-SubCell"/>
</dbReference>
<comment type="caution">
    <text evidence="7">The sequence shown here is derived from an EMBL/GenBank/DDBJ whole genome shotgun (WGS) entry which is preliminary data.</text>
</comment>
<sequence length="320" mass="34373">MPFMNGDDSLPPSRGRRISLWRVGGTLLSLGLLGYLISRQGWGEFAGVVRGIPAGYLALALGIVLCSRVFVTLRWYVLLRSAKARISLWQTFQLVFTGLFSSNFLPSTVGGDVVRLAGGVFLRIDAGVVAASLVVDRLVGMAGMALLLPVGLAAVLSSPGGLNPAGQAWNLSLTGMLPRLQGLRERGLRFLRSLLQSLVTWLRHPAGLGGAFACTFGHMLATYLTVEVLLRGMGYDMPLWQIGGLWSFSYFFSLAPLTINGLGLQEVSIAYLYSHFGGIPMQTGLALAVLLRLFFMLASLPGAIFLPMLGSERRSGEPAP</sequence>
<gene>
    <name evidence="7" type="ORF">ENT37_00315</name>
</gene>
<keyword evidence="3 6" id="KW-0812">Transmembrane</keyword>
<dbReference type="PANTHER" id="PTHR40277">
    <property type="entry name" value="BLL5419 PROTEIN"/>
    <property type="match status" value="1"/>
</dbReference>
<keyword evidence="4 6" id="KW-1133">Transmembrane helix</keyword>
<feature type="transmembrane region" description="Helical" evidence="6">
    <location>
        <begin position="284"/>
        <end position="306"/>
    </location>
</feature>
<evidence type="ECO:0000256" key="3">
    <source>
        <dbReference type="ARBA" id="ARBA00022692"/>
    </source>
</evidence>
<feature type="transmembrane region" description="Helical" evidence="6">
    <location>
        <begin position="208"/>
        <end position="230"/>
    </location>
</feature>
<keyword evidence="2" id="KW-1003">Cell membrane</keyword>
<evidence type="ECO:0000256" key="4">
    <source>
        <dbReference type="ARBA" id="ARBA00022989"/>
    </source>
</evidence>
<dbReference type="InterPro" id="IPR022791">
    <property type="entry name" value="L-PG_synthase/AglD"/>
</dbReference>
<feature type="transmembrane region" description="Helical" evidence="6">
    <location>
        <begin position="242"/>
        <end position="264"/>
    </location>
</feature>
<evidence type="ECO:0000256" key="2">
    <source>
        <dbReference type="ARBA" id="ARBA00022475"/>
    </source>
</evidence>
<dbReference type="AlphaFoldDB" id="A0A7C4KFR2"/>
<organism evidence="7">
    <name type="scientific">Anaerolinea thermolimosa</name>
    <dbReference type="NCBI Taxonomy" id="229919"/>
    <lineage>
        <taxon>Bacteria</taxon>
        <taxon>Bacillati</taxon>
        <taxon>Chloroflexota</taxon>
        <taxon>Anaerolineae</taxon>
        <taxon>Anaerolineales</taxon>
        <taxon>Anaerolineaceae</taxon>
        <taxon>Anaerolinea</taxon>
    </lineage>
</organism>
<feature type="transmembrane region" description="Helical" evidence="6">
    <location>
        <begin position="57"/>
        <end position="79"/>
    </location>
</feature>
<name>A0A7C4KFR2_9CHLR</name>
<protein>
    <submittedName>
        <fullName evidence="7">Flippase-like domain-containing protein</fullName>
    </submittedName>
</protein>
<accession>A0A7C4KFR2</accession>